<organism evidence="2 3">
    <name type="scientific">Eumeta variegata</name>
    <name type="common">Bagworm moth</name>
    <name type="synonym">Eumeta japonica</name>
    <dbReference type="NCBI Taxonomy" id="151549"/>
    <lineage>
        <taxon>Eukaryota</taxon>
        <taxon>Metazoa</taxon>
        <taxon>Ecdysozoa</taxon>
        <taxon>Arthropoda</taxon>
        <taxon>Hexapoda</taxon>
        <taxon>Insecta</taxon>
        <taxon>Pterygota</taxon>
        <taxon>Neoptera</taxon>
        <taxon>Endopterygota</taxon>
        <taxon>Lepidoptera</taxon>
        <taxon>Glossata</taxon>
        <taxon>Ditrysia</taxon>
        <taxon>Tineoidea</taxon>
        <taxon>Psychidae</taxon>
        <taxon>Oiketicinae</taxon>
        <taxon>Eumeta</taxon>
    </lineage>
</organism>
<accession>A0A4C1XZH7</accession>
<feature type="compositionally biased region" description="Polar residues" evidence="1">
    <location>
        <begin position="131"/>
        <end position="142"/>
    </location>
</feature>
<gene>
    <name evidence="2" type="ORF">EVAR_43961_1</name>
</gene>
<reference evidence="2 3" key="1">
    <citation type="journal article" date="2019" name="Commun. Biol.">
        <title>The bagworm genome reveals a unique fibroin gene that provides high tensile strength.</title>
        <authorList>
            <person name="Kono N."/>
            <person name="Nakamura H."/>
            <person name="Ohtoshi R."/>
            <person name="Tomita M."/>
            <person name="Numata K."/>
            <person name="Arakawa K."/>
        </authorList>
    </citation>
    <scope>NUCLEOTIDE SEQUENCE [LARGE SCALE GENOMIC DNA]</scope>
</reference>
<feature type="compositionally biased region" description="Basic and acidic residues" evidence="1">
    <location>
        <begin position="64"/>
        <end position="76"/>
    </location>
</feature>
<keyword evidence="3" id="KW-1185">Reference proteome</keyword>
<dbReference type="AlphaFoldDB" id="A0A4C1XZH7"/>
<evidence type="ECO:0000256" key="1">
    <source>
        <dbReference type="SAM" id="MobiDB-lite"/>
    </source>
</evidence>
<evidence type="ECO:0000313" key="2">
    <source>
        <dbReference type="EMBL" id="GBP68630.1"/>
    </source>
</evidence>
<protein>
    <submittedName>
        <fullName evidence="2">Uncharacterized protein</fullName>
    </submittedName>
</protein>
<evidence type="ECO:0000313" key="3">
    <source>
        <dbReference type="Proteomes" id="UP000299102"/>
    </source>
</evidence>
<sequence>MIIMTFLRGLKANVKPLFAARAYKSLTDLKSAIANYKQFYEENRETTYNLPMKWGTEENSPIHPARDKKIDVRPPESTRMKARPYWFCDRGDERRYVAPTRQEWRRADQGGGARPQPPASCTRPQLLTGRQGETQGGSSNKSTTRRVAAVR</sequence>
<feature type="compositionally biased region" description="Basic and acidic residues" evidence="1">
    <location>
        <begin position="98"/>
        <end position="108"/>
    </location>
</feature>
<dbReference type="Proteomes" id="UP000299102">
    <property type="component" value="Unassembled WGS sequence"/>
</dbReference>
<feature type="region of interest" description="Disordered" evidence="1">
    <location>
        <begin position="52"/>
        <end position="76"/>
    </location>
</feature>
<proteinExistence type="predicted"/>
<dbReference type="EMBL" id="BGZK01001018">
    <property type="protein sequence ID" value="GBP68630.1"/>
    <property type="molecule type" value="Genomic_DNA"/>
</dbReference>
<feature type="region of interest" description="Disordered" evidence="1">
    <location>
        <begin position="98"/>
        <end position="151"/>
    </location>
</feature>
<comment type="caution">
    <text evidence="2">The sequence shown here is derived from an EMBL/GenBank/DDBJ whole genome shotgun (WGS) entry which is preliminary data.</text>
</comment>
<name>A0A4C1XZH7_EUMVA</name>